<protein>
    <submittedName>
        <fullName evidence="1">Uncharacterized protein</fullName>
    </submittedName>
</protein>
<evidence type="ECO:0000313" key="1">
    <source>
        <dbReference type="EMBL" id="KAJ6685752.1"/>
    </source>
</evidence>
<sequence>MSVSSILGSPFLLAPKPSAKPSFQACQWRVQNGPSRHWFRSWRDVDRVFFKATEEVNCTSQENKAKKESTMGHKA</sequence>
<reference evidence="1" key="1">
    <citation type="submission" date="2022-11" db="EMBL/GenBank/DDBJ databases">
        <authorList>
            <person name="Hyden B.L."/>
            <person name="Feng K."/>
            <person name="Yates T."/>
            <person name="Jawdy S."/>
            <person name="Smart L.B."/>
            <person name="Muchero W."/>
        </authorList>
    </citation>
    <scope>NUCLEOTIDE SEQUENCE</scope>
    <source>
        <tissue evidence="1">Shoot tip</tissue>
    </source>
</reference>
<dbReference type="Proteomes" id="UP001151532">
    <property type="component" value="Chromosome 2"/>
</dbReference>
<proteinExistence type="predicted"/>
<gene>
    <name evidence="1" type="ORF">OIU79_015715</name>
</gene>
<comment type="caution">
    <text evidence="1">The sequence shown here is derived from an EMBL/GenBank/DDBJ whole genome shotgun (WGS) entry which is preliminary data.</text>
</comment>
<dbReference type="AlphaFoldDB" id="A0A9Q0PCP1"/>
<dbReference type="OrthoDB" id="1848184at2759"/>
<accession>A0A9Q0PCP1</accession>
<organism evidence="1 2">
    <name type="scientific">Salix purpurea</name>
    <name type="common">Purple osier willow</name>
    <dbReference type="NCBI Taxonomy" id="77065"/>
    <lineage>
        <taxon>Eukaryota</taxon>
        <taxon>Viridiplantae</taxon>
        <taxon>Streptophyta</taxon>
        <taxon>Embryophyta</taxon>
        <taxon>Tracheophyta</taxon>
        <taxon>Spermatophyta</taxon>
        <taxon>Magnoliopsida</taxon>
        <taxon>eudicotyledons</taxon>
        <taxon>Gunneridae</taxon>
        <taxon>Pentapetalae</taxon>
        <taxon>rosids</taxon>
        <taxon>fabids</taxon>
        <taxon>Malpighiales</taxon>
        <taxon>Salicaceae</taxon>
        <taxon>Saliceae</taxon>
        <taxon>Salix</taxon>
    </lineage>
</organism>
<name>A0A9Q0PCP1_SALPP</name>
<reference evidence="1" key="2">
    <citation type="journal article" date="2023" name="Int. J. Mol. Sci.">
        <title>De Novo Assembly and Annotation of 11 Diverse Shrub Willow (Salix) Genomes Reveals Novel Gene Organization in Sex-Linked Regions.</title>
        <authorList>
            <person name="Hyden B."/>
            <person name="Feng K."/>
            <person name="Yates T.B."/>
            <person name="Jawdy S."/>
            <person name="Cereghino C."/>
            <person name="Smart L.B."/>
            <person name="Muchero W."/>
        </authorList>
    </citation>
    <scope>NUCLEOTIDE SEQUENCE</scope>
    <source>
        <tissue evidence="1">Shoot tip</tissue>
    </source>
</reference>
<keyword evidence="2" id="KW-1185">Reference proteome</keyword>
<dbReference type="EMBL" id="JAPFFK010000019">
    <property type="protein sequence ID" value="KAJ6685752.1"/>
    <property type="molecule type" value="Genomic_DNA"/>
</dbReference>
<evidence type="ECO:0000313" key="2">
    <source>
        <dbReference type="Proteomes" id="UP001151532"/>
    </source>
</evidence>